<organism evidence="8 9">
    <name type="scientific">Littorina saxatilis</name>
    <dbReference type="NCBI Taxonomy" id="31220"/>
    <lineage>
        <taxon>Eukaryota</taxon>
        <taxon>Metazoa</taxon>
        <taxon>Spiralia</taxon>
        <taxon>Lophotrochozoa</taxon>
        <taxon>Mollusca</taxon>
        <taxon>Gastropoda</taxon>
        <taxon>Caenogastropoda</taxon>
        <taxon>Littorinimorpha</taxon>
        <taxon>Littorinoidea</taxon>
        <taxon>Littorinidae</taxon>
        <taxon>Littorina</taxon>
    </lineage>
</organism>
<feature type="transmembrane region" description="Helical" evidence="6">
    <location>
        <begin position="115"/>
        <end position="135"/>
    </location>
</feature>
<comment type="subcellular location">
    <subcellularLocation>
        <location evidence="1">Membrane</location>
    </subcellularLocation>
</comment>
<evidence type="ECO:0000259" key="7">
    <source>
        <dbReference type="PROSITE" id="PS50262"/>
    </source>
</evidence>
<dbReference type="EMBL" id="JBAMIC010000002">
    <property type="protein sequence ID" value="KAK7111290.1"/>
    <property type="molecule type" value="Genomic_DNA"/>
</dbReference>
<feature type="transmembrane region" description="Helical" evidence="6">
    <location>
        <begin position="260"/>
        <end position="282"/>
    </location>
</feature>
<dbReference type="SUPFAM" id="SSF81321">
    <property type="entry name" value="Family A G protein-coupled receptor-like"/>
    <property type="match status" value="1"/>
</dbReference>
<protein>
    <recommendedName>
        <fullName evidence="7">G-protein coupled receptors family 1 profile domain-containing protein</fullName>
    </recommendedName>
</protein>
<evidence type="ECO:0000256" key="2">
    <source>
        <dbReference type="ARBA" id="ARBA00022692"/>
    </source>
</evidence>
<evidence type="ECO:0000256" key="3">
    <source>
        <dbReference type="ARBA" id="ARBA00022989"/>
    </source>
</evidence>
<feature type="region of interest" description="Disordered" evidence="5">
    <location>
        <begin position="407"/>
        <end position="536"/>
    </location>
</feature>
<dbReference type="Gene3D" id="1.20.1070.10">
    <property type="entry name" value="Rhodopsin 7-helix transmembrane proteins"/>
    <property type="match status" value="1"/>
</dbReference>
<evidence type="ECO:0000313" key="9">
    <source>
        <dbReference type="Proteomes" id="UP001374579"/>
    </source>
</evidence>
<feature type="compositionally biased region" description="Polar residues" evidence="5">
    <location>
        <begin position="517"/>
        <end position="528"/>
    </location>
</feature>
<feature type="compositionally biased region" description="Basic and acidic residues" evidence="5">
    <location>
        <begin position="470"/>
        <end position="488"/>
    </location>
</feature>
<feature type="transmembrane region" description="Helical" evidence="6">
    <location>
        <begin position="26"/>
        <end position="56"/>
    </location>
</feature>
<evidence type="ECO:0000313" key="8">
    <source>
        <dbReference type="EMBL" id="KAK7111290.1"/>
    </source>
</evidence>
<dbReference type="CDD" id="cd14978">
    <property type="entry name" value="7tmA_FMRFamide_R-like"/>
    <property type="match status" value="1"/>
</dbReference>
<evidence type="ECO:0000256" key="6">
    <source>
        <dbReference type="SAM" id="Phobius"/>
    </source>
</evidence>
<keyword evidence="4 6" id="KW-0472">Membrane</keyword>
<dbReference type="Proteomes" id="UP001374579">
    <property type="component" value="Unassembled WGS sequence"/>
</dbReference>
<feature type="transmembrane region" description="Helical" evidence="6">
    <location>
        <begin position="156"/>
        <end position="172"/>
    </location>
</feature>
<keyword evidence="3 6" id="KW-1133">Transmembrane helix</keyword>
<dbReference type="InterPro" id="IPR000276">
    <property type="entry name" value="GPCR_Rhodpsn"/>
</dbReference>
<dbReference type="AlphaFoldDB" id="A0AAN9GLP5"/>
<evidence type="ECO:0000256" key="5">
    <source>
        <dbReference type="SAM" id="MobiDB-lite"/>
    </source>
</evidence>
<feature type="transmembrane region" description="Helical" evidence="6">
    <location>
        <begin position="217"/>
        <end position="239"/>
    </location>
</feature>
<feature type="domain" description="G-protein coupled receptors family 1 profile" evidence="7">
    <location>
        <begin position="47"/>
        <end position="316"/>
    </location>
</feature>
<comment type="caution">
    <text evidence="8">The sequence shown here is derived from an EMBL/GenBank/DDBJ whole genome shotgun (WGS) entry which is preliminary data.</text>
</comment>
<proteinExistence type="predicted"/>
<dbReference type="InterPro" id="IPR052954">
    <property type="entry name" value="GPCR-Ligand_Int"/>
</dbReference>
<evidence type="ECO:0000256" key="4">
    <source>
        <dbReference type="ARBA" id="ARBA00023136"/>
    </source>
</evidence>
<dbReference type="GO" id="GO:0016020">
    <property type="term" value="C:membrane"/>
    <property type="evidence" value="ECO:0007669"/>
    <property type="project" value="UniProtKB-SubCell"/>
</dbReference>
<keyword evidence="9" id="KW-1185">Reference proteome</keyword>
<dbReference type="InterPro" id="IPR017452">
    <property type="entry name" value="GPCR_Rhodpsn_7TM"/>
</dbReference>
<dbReference type="PANTHER" id="PTHR46641:SF2">
    <property type="entry name" value="FMRFAMIDE RECEPTOR"/>
    <property type="match status" value="1"/>
</dbReference>
<name>A0AAN9GLP5_9CAEN</name>
<dbReference type="Pfam" id="PF00001">
    <property type="entry name" value="7tm_1"/>
    <property type="match status" value="1"/>
</dbReference>
<dbReference type="GO" id="GO:0004930">
    <property type="term" value="F:G protein-coupled receptor activity"/>
    <property type="evidence" value="ECO:0007669"/>
    <property type="project" value="InterPro"/>
</dbReference>
<dbReference type="PRINTS" id="PR00237">
    <property type="entry name" value="GPCRRHODOPSN"/>
</dbReference>
<feature type="compositionally biased region" description="Basic and acidic residues" evidence="5">
    <location>
        <begin position="413"/>
        <end position="426"/>
    </location>
</feature>
<evidence type="ECO:0000256" key="1">
    <source>
        <dbReference type="ARBA" id="ARBA00004370"/>
    </source>
</evidence>
<reference evidence="8 9" key="1">
    <citation type="submission" date="2024-02" db="EMBL/GenBank/DDBJ databases">
        <title>Chromosome-scale genome assembly of the rough periwinkle Littorina saxatilis.</title>
        <authorList>
            <person name="De Jode A."/>
            <person name="Faria R."/>
            <person name="Formenti G."/>
            <person name="Sims Y."/>
            <person name="Smith T.P."/>
            <person name="Tracey A."/>
            <person name="Wood J.M.D."/>
            <person name="Zagrodzka Z.B."/>
            <person name="Johannesson K."/>
            <person name="Butlin R.K."/>
            <person name="Leder E.H."/>
        </authorList>
    </citation>
    <scope>NUCLEOTIDE SEQUENCE [LARGE SCALE GENOMIC DNA]</scope>
    <source>
        <strain evidence="8">Snail1</strain>
        <tissue evidence="8">Muscle</tissue>
    </source>
</reference>
<keyword evidence="2 6" id="KW-0812">Transmembrane</keyword>
<dbReference type="PROSITE" id="PS50262">
    <property type="entry name" value="G_PROTEIN_RECEP_F1_2"/>
    <property type="match status" value="1"/>
</dbReference>
<gene>
    <name evidence="8" type="ORF">V1264_010951</name>
</gene>
<dbReference type="PANTHER" id="PTHR46641">
    <property type="entry name" value="FMRFAMIDE RECEPTOR-RELATED"/>
    <property type="match status" value="1"/>
</dbReference>
<accession>A0AAN9GLP5</accession>
<sequence length="640" mass="70631">MAEINLKINLTYGDEFMSANVDREILLWQFVCWGIFLPIVALVGLVGNVITIVVLWRKEMQSTTILYMRGLVITDTGILLTAVIVLTPFSCAVYLSNDSLLYFLDNIYPVIYTPINYMVMTLQTCNVWITVSVSVERYIAICHPFRAARLCTRRKTVVVIVMICLVSVVYNIPRLFATFARQCNEDESAEVSGDGCYSLADTAFGKAYLYKTIYSSILYTILMFVIPLASLFILNVFLIQELMRMQRRRSGTNIHDENEANLSLVLVLIVVVFIFCQSPGLVAQFDFVFAFPTFLKWLAVSNLLFVINSAVNFLIYTAFGSKFRKVLLRVFRRLYGHPRSLSLRGSVATTNGYELTAVQDNQTTVVDTLDRELLLRNLTAANTSKARESHVKPDVVPVSERLATIKAVSSDSVHSEEKPLTAHDSSDSLTNERAPLTHSHSYDSVKSDPSLTHSHSADSVKSDPSLTHSHSADSLKDDPSPLTKKDSSDNVQTEGSPLVKRPSCHSLKEEKVVLARNGSSTSVQTEESPLTKRPSCHSLREGKTAMARNGSCHSLPLTQNSSATCHKKALSNNNTCDSVRDEVAGMKRHVSSDSIKLHRLPVTVSVTSNGGVGEGSNGVNGDHYPLGHCIAVNGPTPAHV</sequence>
<feature type="transmembrane region" description="Helical" evidence="6">
    <location>
        <begin position="294"/>
        <end position="319"/>
    </location>
</feature>